<dbReference type="PROSITE" id="PS00525">
    <property type="entry name" value="RIBOSOMAL_L6_1"/>
    <property type="match status" value="1"/>
</dbReference>
<evidence type="ECO:0000256" key="1">
    <source>
        <dbReference type="ARBA" id="ARBA00009356"/>
    </source>
</evidence>
<dbReference type="InterPro" id="IPR036789">
    <property type="entry name" value="Ribosomal_uL6-like_a/b-dom_sf"/>
</dbReference>
<evidence type="ECO:0000313" key="10">
    <source>
        <dbReference type="EMBL" id="KHD11722.1"/>
    </source>
</evidence>
<evidence type="ECO:0000256" key="5">
    <source>
        <dbReference type="ARBA" id="ARBA00023274"/>
    </source>
</evidence>
<dbReference type="FunFam" id="3.90.930.12:FF:000002">
    <property type="entry name" value="50S ribosomal protein L6"/>
    <property type="match status" value="1"/>
</dbReference>
<accession>A0A0A6PM47</accession>
<evidence type="ECO:0000256" key="8">
    <source>
        <dbReference type="RuleBase" id="RU003870"/>
    </source>
</evidence>
<keyword evidence="4 6" id="KW-0689">Ribosomal protein</keyword>
<dbReference type="GO" id="GO:0022625">
    <property type="term" value="C:cytosolic large ribosomal subunit"/>
    <property type="evidence" value="ECO:0007669"/>
    <property type="project" value="UniProtKB-UniRule"/>
</dbReference>
<comment type="similarity">
    <text evidence="1 6 7">Belongs to the universal ribosomal protein uL6 family.</text>
</comment>
<keyword evidence="2 6" id="KW-0699">rRNA-binding</keyword>
<evidence type="ECO:0000256" key="6">
    <source>
        <dbReference type="HAMAP-Rule" id="MF_01365"/>
    </source>
</evidence>
<dbReference type="InterPro" id="IPR002358">
    <property type="entry name" value="Ribosomal_uL6_CS"/>
</dbReference>
<dbReference type="HAMAP" id="MF_01365_B">
    <property type="entry name" value="Ribosomal_uL6_B"/>
    <property type="match status" value="1"/>
</dbReference>
<evidence type="ECO:0000256" key="2">
    <source>
        <dbReference type="ARBA" id="ARBA00022730"/>
    </source>
</evidence>
<organism evidence="10 11">
    <name type="scientific">Candidatus Thiomargarita nelsonii</name>
    <dbReference type="NCBI Taxonomy" id="1003181"/>
    <lineage>
        <taxon>Bacteria</taxon>
        <taxon>Pseudomonadati</taxon>
        <taxon>Pseudomonadota</taxon>
        <taxon>Gammaproteobacteria</taxon>
        <taxon>Thiotrichales</taxon>
        <taxon>Thiotrichaceae</taxon>
        <taxon>Thiomargarita</taxon>
    </lineage>
</organism>
<dbReference type="Proteomes" id="UP000030428">
    <property type="component" value="Unassembled WGS sequence"/>
</dbReference>
<dbReference type="SUPFAM" id="SSF56053">
    <property type="entry name" value="Ribosomal protein L6"/>
    <property type="match status" value="2"/>
</dbReference>
<dbReference type="Pfam" id="PF00347">
    <property type="entry name" value="Ribosomal_L6"/>
    <property type="match status" value="2"/>
</dbReference>
<dbReference type="GO" id="GO:0019843">
    <property type="term" value="F:rRNA binding"/>
    <property type="evidence" value="ECO:0007669"/>
    <property type="project" value="UniProtKB-UniRule"/>
</dbReference>
<feature type="domain" description="Large ribosomal subunit protein uL6 alpha-beta" evidence="9">
    <location>
        <begin position="90"/>
        <end position="167"/>
    </location>
</feature>
<protein>
    <recommendedName>
        <fullName evidence="6">Large ribosomal subunit protein uL6</fullName>
    </recommendedName>
</protein>
<evidence type="ECO:0000313" key="11">
    <source>
        <dbReference type="Proteomes" id="UP000030428"/>
    </source>
</evidence>
<keyword evidence="5 6" id="KW-0687">Ribonucleoprotein</keyword>
<comment type="subunit">
    <text evidence="6">Part of the 50S ribosomal subunit.</text>
</comment>
<sequence length="181" mass="19472">MSRIANSPIALPQGVEVNLQNVALNVKGNKGTLFQALHKDVEVKLTDNTLTFAPKINSKTASALAGTTRALVNNMVLGVTQGFEKKLILVGVGYKAQVQGNVLNLTLGFSHPVNFKIPDGISIETPSSKTEPSILVKGIDKQKVGQVAANIRAFRPPEPYKGKGVKYADEVIVRKEAKKKK</sequence>
<dbReference type="InterPro" id="IPR020040">
    <property type="entry name" value="Ribosomal_uL6_a/b-dom"/>
</dbReference>
<dbReference type="Gene3D" id="3.90.930.12">
    <property type="entry name" value="Ribosomal protein L6, alpha-beta domain"/>
    <property type="match status" value="2"/>
</dbReference>
<dbReference type="NCBIfam" id="TIGR03654">
    <property type="entry name" value="L6_bact"/>
    <property type="match status" value="1"/>
</dbReference>
<keyword evidence="11" id="KW-1185">Reference proteome</keyword>
<dbReference type="GO" id="GO:0003735">
    <property type="term" value="F:structural constituent of ribosome"/>
    <property type="evidence" value="ECO:0007669"/>
    <property type="project" value="UniProtKB-UniRule"/>
</dbReference>
<evidence type="ECO:0000256" key="7">
    <source>
        <dbReference type="RuleBase" id="RU003869"/>
    </source>
</evidence>
<dbReference type="EMBL" id="JSZA02000027">
    <property type="protein sequence ID" value="KHD11722.1"/>
    <property type="molecule type" value="Genomic_DNA"/>
</dbReference>
<dbReference type="InterPro" id="IPR019906">
    <property type="entry name" value="Ribosomal_uL6_bac-type"/>
</dbReference>
<comment type="function">
    <text evidence="6 8">This protein binds to the 23S rRNA, and is important in its secondary structure. It is located near the subunit interface in the base of the L7/L12 stalk, and near the tRNA binding site of the peptidyltransferase center.</text>
</comment>
<proteinExistence type="inferred from homology"/>
<comment type="caution">
    <text evidence="10">The sequence shown here is derived from an EMBL/GenBank/DDBJ whole genome shotgun (WGS) entry which is preliminary data.</text>
</comment>
<feature type="domain" description="Large ribosomal subunit protein uL6 alpha-beta" evidence="9">
    <location>
        <begin position="12"/>
        <end position="82"/>
    </location>
</feature>
<evidence type="ECO:0000259" key="9">
    <source>
        <dbReference type="Pfam" id="PF00347"/>
    </source>
</evidence>
<reference evidence="10 11" key="1">
    <citation type="journal article" date="2016" name="Front. Microbiol.">
        <title>Single-Cell (Meta-)Genomics of a Dimorphic Candidatus Thiomargarita nelsonii Reveals Genomic Plasticity.</title>
        <authorList>
            <person name="Flood B.E."/>
            <person name="Fliss P."/>
            <person name="Jones D.S."/>
            <person name="Dick G.J."/>
            <person name="Jain S."/>
            <person name="Kaster A.K."/>
            <person name="Winkel M."/>
            <person name="Mussmann M."/>
            <person name="Bailey J."/>
        </authorList>
    </citation>
    <scope>NUCLEOTIDE SEQUENCE [LARGE SCALE GENOMIC DNA]</scope>
    <source>
        <strain evidence="10">Hydrate Ridge</strain>
    </source>
</reference>
<dbReference type="PRINTS" id="PR00059">
    <property type="entry name" value="RIBOSOMALL6"/>
</dbReference>
<dbReference type="AlphaFoldDB" id="A0A0A6PM47"/>
<dbReference type="PANTHER" id="PTHR11655">
    <property type="entry name" value="60S/50S RIBOSOMAL PROTEIN L6/L9"/>
    <property type="match status" value="1"/>
</dbReference>
<dbReference type="InterPro" id="IPR000702">
    <property type="entry name" value="Ribosomal_uL6-like"/>
</dbReference>
<keyword evidence="3 6" id="KW-0694">RNA-binding</keyword>
<name>A0A0A6PM47_9GAMM</name>
<dbReference type="FunFam" id="3.90.930.12:FF:000001">
    <property type="entry name" value="50S ribosomal protein L6"/>
    <property type="match status" value="1"/>
</dbReference>
<dbReference type="PANTHER" id="PTHR11655:SF14">
    <property type="entry name" value="LARGE RIBOSOMAL SUBUNIT PROTEIN UL6M"/>
    <property type="match status" value="1"/>
</dbReference>
<evidence type="ECO:0000256" key="3">
    <source>
        <dbReference type="ARBA" id="ARBA00022884"/>
    </source>
</evidence>
<dbReference type="GO" id="GO:0002181">
    <property type="term" value="P:cytoplasmic translation"/>
    <property type="evidence" value="ECO:0007669"/>
    <property type="project" value="TreeGrafter"/>
</dbReference>
<gene>
    <name evidence="6" type="primary">rplF</name>
    <name evidence="10" type="ORF">PN36_09240</name>
</gene>
<evidence type="ECO:0000256" key="4">
    <source>
        <dbReference type="ARBA" id="ARBA00022980"/>
    </source>
</evidence>
<dbReference type="PIRSF" id="PIRSF002162">
    <property type="entry name" value="Ribosomal_L6"/>
    <property type="match status" value="1"/>
</dbReference>